<feature type="domain" description="PLAT" evidence="6">
    <location>
        <begin position="1259"/>
        <end position="1377"/>
    </location>
</feature>
<keyword evidence="3" id="KW-0812">Transmembrane</keyword>
<organism evidence="8 9">
    <name type="scientific">Branchiostoma lanceolatum</name>
    <name type="common">Common lancelet</name>
    <name type="synonym">Amphioxus lanceolatum</name>
    <dbReference type="NCBI Taxonomy" id="7740"/>
    <lineage>
        <taxon>Eukaryota</taxon>
        <taxon>Metazoa</taxon>
        <taxon>Chordata</taxon>
        <taxon>Cephalochordata</taxon>
        <taxon>Leptocardii</taxon>
        <taxon>Amphioxiformes</taxon>
        <taxon>Branchiostomatidae</taxon>
        <taxon>Branchiostoma</taxon>
    </lineage>
</organism>
<dbReference type="SUPFAM" id="SSF49899">
    <property type="entry name" value="Concanavalin A-like lectins/glucanases"/>
    <property type="match status" value="1"/>
</dbReference>
<feature type="transmembrane region" description="Helical" evidence="3">
    <location>
        <begin position="1209"/>
        <end position="1230"/>
    </location>
</feature>
<feature type="transmembrane region" description="Helical" evidence="3">
    <location>
        <begin position="1174"/>
        <end position="1197"/>
    </location>
</feature>
<dbReference type="InterPro" id="IPR001304">
    <property type="entry name" value="C-type_lectin-like"/>
</dbReference>
<dbReference type="Gene3D" id="2.60.60.20">
    <property type="entry name" value="PLAT/LH2 domain"/>
    <property type="match status" value="1"/>
</dbReference>
<reference evidence="8" key="1">
    <citation type="submission" date="2022-01" db="EMBL/GenBank/DDBJ databases">
        <authorList>
            <person name="Braso-Vives M."/>
        </authorList>
    </citation>
    <scope>NUCLEOTIDE SEQUENCE</scope>
</reference>
<keyword evidence="9" id="KW-1185">Reference proteome</keyword>
<dbReference type="PROSITE" id="PS50022">
    <property type="entry name" value="FA58C_3"/>
    <property type="match status" value="1"/>
</dbReference>
<dbReference type="SUPFAM" id="SSF56436">
    <property type="entry name" value="C-type lectin-like"/>
    <property type="match status" value="1"/>
</dbReference>
<dbReference type="InterPro" id="IPR001024">
    <property type="entry name" value="PLAT/LH2_dom"/>
</dbReference>
<dbReference type="PROSITE" id="PS50095">
    <property type="entry name" value="PLAT"/>
    <property type="match status" value="1"/>
</dbReference>
<dbReference type="GO" id="GO:0016020">
    <property type="term" value="C:membrane"/>
    <property type="evidence" value="ECO:0007669"/>
    <property type="project" value="TreeGrafter"/>
</dbReference>
<dbReference type="FunFam" id="2.60.60.20:FF:000025">
    <property type="entry name" value="Predicted protein"/>
    <property type="match status" value="1"/>
</dbReference>
<dbReference type="InterPro" id="IPR016186">
    <property type="entry name" value="C-type_lectin-like/link_sf"/>
</dbReference>
<name>A0A8J9VC63_BRALA</name>
<keyword evidence="3" id="KW-0472">Membrane</keyword>
<protein>
    <submittedName>
        <fullName evidence="8">PKD1L3 protein</fullName>
    </submittedName>
</protein>
<evidence type="ECO:0000256" key="1">
    <source>
        <dbReference type="PROSITE-ProRule" id="PRU00152"/>
    </source>
</evidence>
<dbReference type="Pfam" id="PF00041">
    <property type="entry name" value="fn3"/>
    <property type="match status" value="2"/>
</dbReference>
<dbReference type="GO" id="GO:0050982">
    <property type="term" value="P:detection of mechanical stimulus"/>
    <property type="evidence" value="ECO:0007669"/>
    <property type="project" value="TreeGrafter"/>
</dbReference>
<evidence type="ECO:0000256" key="2">
    <source>
        <dbReference type="SAM" id="MobiDB-lite"/>
    </source>
</evidence>
<dbReference type="SMART" id="SM00308">
    <property type="entry name" value="LH2"/>
    <property type="match status" value="1"/>
</dbReference>
<dbReference type="GO" id="GO:0005262">
    <property type="term" value="F:calcium channel activity"/>
    <property type="evidence" value="ECO:0007669"/>
    <property type="project" value="TreeGrafter"/>
</dbReference>
<evidence type="ECO:0000259" key="5">
    <source>
        <dbReference type="PROSITE" id="PS50041"/>
    </source>
</evidence>
<feature type="transmembrane region" description="Helical" evidence="3">
    <location>
        <begin position="1083"/>
        <end position="1103"/>
    </location>
</feature>
<dbReference type="InterPro" id="IPR051223">
    <property type="entry name" value="Polycystin"/>
</dbReference>
<dbReference type="PROSITE" id="PS50041">
    <property type="entry name" value="C_TYPE_LECTIN_2"/>
    <property type="match status" value="1"/>
</dbReference>
<dbReference type="InterPro" id="IPR000421">
    <property type="entry name" value="FA58C"/>
</dbReference>
<feature type="domain" description="F5/8 type C" evidence="4">
    <location>
        <begin position="1"/>
        <end position="118"/>
    </location>
</feature>
<feature type="compositionally biased region" description="Polar residues" evidence="2">
    <location>
        <begin position="892"/>
        <end position="913"/>
    </location>
</feature>
<dbReference type="InterPro" id="IPR016187">
    <property type="entry name" value="CTDL_fold"/>
</dbReference>
<evidence type="ECO:0000259" key="4">
    <source>
        <dbReference type="PROSITE" id="PS50022"/>
    </source>
</evidence>
<dbReference type="Pfam" id="PF00059">
    <property type="entry name" value="Lectin_C"/>
    <property type="match status" value="1"/>
</dbReference>
<feature type="domain" description="Fibronectin type-III" evidence="7">
    <location>
        <begin position="371"/>
        <end position="463"/>
    </location>
</feature>
<dbReference type="InterPro" id="IPR013783">
    <property type="entry name" value="Ig-like_fold"/>
</dbReference>
<feature type="region of interest" description="Disordered" evidence="2">
    <location>
        <begin position="616"/>
        <end position="640"/>
    </location>
</feature>
<feature type="domain" description="C-type lectin" evidence="5">
    <location>
        <begin position="257"/>
        <end position="316"/>
    </location>
</feature>
<dbReference type="EMBL" id="OV696686">
    <property type="protein sequence ID" value="CAH1233479.1"/>
    <property type="molecule type" value="Genomic_DNA"/>
</dbReference>
<dbReference type="InterPro" id="IPR036116">
    <property type="entry name" value="FN3_sf"/>
</dbReference>
<feature type="compositionally biased region" description="Polar residues" evidence="2">
    <location>
        <begin position="620"/>
        <end position="632"/>
    </location>
</feature>
<dbReference type="CDD" id="cd00037">
    <property type="entry name" value="CLECT"/>
    <property type="match status" value="1"/>
</dbReference>
<evidence type="ECO:0000256" key="3">
    <source>
        <dbReference type="SAM" id="Phobius"/>
    </source>
</evidence>
<dbReference type="InterPro" id="IPR008979">
    <property type="entry name" value="Galactose-bd-like_sf"/>
</dbReference>
<dbReference type="InterPro" id="IPR036392">
    <property type="entry name" value="PLAT/LH2_dom_sf"/>
</dbReference>
<dbReference type="InterPro" id="IPR003961">
    <property type="entry name" value="FN3_dom"/>
</dbReference>
<dbReference type="SMART" id="SM00060">
    <property type="entry name" value="FN3"/>
    <property type="match status" value="4"/>
</dbReference>
<dbReference type="Gene3D" id="2.40.180.10">
    <property type="entry name" value="Catalase core domain"/>
    <property type="match status" value="1"/>
</dbReference>
<dbReference type="Gene3D" id="2.60.40.10">
    <property type="entry name" value="Immunoglobulins"/>
    <property type="match status" value="3"/>
</dbReference>
<evidence type="ECO:0000313" key="8">
    <source>
        <dbReference type="EMBL" id="CAH1233479.1"/>
    </source>
</evidence>
<dbReference type="CDD" id="cd00057">
    <property type="entry name" value="FA58C"/>
    <property type="match status" value="1"/>
</dbReference>
<dbReference type="PANTHER" id="PTHR10877:SF194">
    <property type="entry name" value="LOCATION OF VULVA DEFECTIVE 1"/>
    <property type="match status" value="1"/>
</dbReference>
<dbReference type="SUPFAM" id="SSF49723">
    <property type="entry name" value="Lipase/lipooxygenase domain (PLAT/LH2 domain)"/>
    <property type="match status" value="2"/>
</dbReference>
<sequence length="1574" mass="173194">MSLYGAWVAEQADLHQWLKVDLQKTYFVTALITQGRNNCPCNQWITSYYISYGEGNGDENIYKDDDDQMVVFPGNADGDSPVRHQLSGYTGPIAARYVTFHPLSWTGNIALRAGVVVHSALEPVGRWPLNEQYGATDATGNGNDGIASGTKLVEGPTGPLSQAFLFSDNGPEKSYINITNNGKLDVRYSYTILAHVYPTGVGRGGPLFHYRGSGDASGVNFWLWDWMLYLSWSGGDGQWTFGHATCPYGWYPNGFVCYKVSDELVTWETANSRCEREGGRLATVKDISTNNFLVALKKTVHLQYSFWFGLKREDQEPTELMTSLPMGSRSVDVTINGLKSDSRYNVKVRAVVGTTESHDVTIQCITISVPLPEGLHVVDITETSVQVSWQRTTNALVIAQRVWIRRSDTDESLFTHLLPTSETDVTFDDLIPSMEYVISAINIYRHQEGPEANLTVATKTDPPASLEAMDWTTNTVTISWLPSRAVLIGYDITYTGSGESSLITKSGDLDSCELTGLVSGTRYDIDVVAVGKLGKSVPVSTSVVTERAKIDTNDSVRFLISVEGHRSSYNVTDLLAETEYVIKMAAFSAYGRSAVITYSHSTATSSKTDAPGLLDIGGDVTTNGRQTTTGSAQGIDGTGLEASRPDDILEMATNINDIIQSDTTSVLSSSVLKTTAELVRSLTEATRGSQGASVETMEAITTVLMQTASTVLDMAPEQEPPIPTHVDNPFESYLVDLSATDLSPKQQLKKLRDEQKEREDAQQLVALSLVASLDQVADTLLTLQPANVEYEASFETGEVSLVVAKRLSSGNLKLESGNIAVNTQETTSAEETPSDVKVTIFQKNPYSWSDSTGGQNISSPVVVLRLNEKNPDINGTTPRVTLDFRQVHSDRTGQPTTPQPHITTETPRGTKGNGTALTYQAFSVPSDDVIPVVTMTWRDFRAVYHVYSMDGSRPTVQKYAERRVVQAAGLEAWFTETDFSVSFVPNTTARGDVLYVGVHELGPVDGKGYRLRVNAVACLSWKDRQKQWRLGGCRATVRLNDDVISCTCDMESRITVGTSTLPVPNSINFVNAFQNFCNLSDNAVVFSIVVAEFALYTILMVLLRAKFKRKWEKLFTLPKVSLIPPDRMPASHVYQVTVTTGSMFGAGTTSRIGLKLHGSKGTTPLKMLNPGGEVLNLLVVLFPVLDYCTSALVSSFVNAFQNFRNLSDNAVVFSIVVAEFALYTILMVLLRAKFKRKWEKLFTLPKVSLIPPDRMPASHVYQVTVTTGSMFGAGTTSRIGLKLHGSKGTTPLKMLNPGGEALVRGSTLHFVMPVRASLGEVTSLHIWHDNSGEGDTSSWFLRTLLVRDVETDAMYYFICNNWLSDNQGDCEVQMVVHASTQEELRSFPSVFSEATRDVFYDAQLWVSTLVASPGSSFTQAQRLSCCFTLLNTMMLSSAMWYRGRDTTAGTTVYNLGVVQFTAEELYISLMTALTVAPINMMIVKLFRLEAPLSVNTPEMVIRTSQGCVRRSLYRLARYVAWVTVFLVSTSSAFFVILYSMDWGKESDSWMKAFILSFMGSSCVMDTLQVMYHLS</sequence>
<comment type="caution">
    <text evidence="1">Lacks conserved residue(s) required for the propagation of feature annotation.</text>
</comment>
<dbReference type="PROSITE" id="PS50853">
    <property type="entry name" value="FN3"/>
    <property type="match status" value="2"/>
</dbReference>
<gene>
    <name evidence="8" type="primary">PKD1L3</name>
    <name evidence="8" type="ORF">BLAG_LOCUS2233</name>
</gene>
<feature type="domain" description="Fibronectin type-III" evidence="7">
    <location>
        <begin position="464"/>
        <end position="551"/>
    </location>
</feature>
<dbReference type="Pfam" id="PF01477">
    <property type="entry name" value="PLAT"/>
    <property type="match status" value="1"/>
</dbReference>
<evidence type="ECO:0000259" key="7">
    <source>
        <dbReference type="PROSITE" id="PS50853"/>
    </source>
</evidence>
<dbReference type="Proteomes" id="UP000838412">
    <property type="component" value="Chromosome 1"/>
</dbReference>
<dbReference type="SUPFAM" id="SSF49785">
    <property type="entry name" value="Galactose-binding domain-like"/>
    <property type="match status" value="1"/>
</dbReference>
<evidence type="ECO:0000313" key="9">
    <source>
        <dbReference type="Proteomes" id="UP000838412"/>
    </source>
</evidence>
<dbReference type="CDD" id="cd00063">
    <property type="entry name" value="FN3"/>
    <property type="match status" value="2"/>
</dbReference>
<dbReference type="Gene3D" id="2.60.120.260">
    <property type="entry name" value="Galactose-binding domain-like"/>
    <property type="match status" value="1"/>
</dbReference>
<dbReference type="Gene3D" id="3.10.100.10">
    <property type="entry name" value="Mannose-Binding Protein A, subunit A"/>
    <property type="match status" value="1"/>
</dbReference>
<dbReference type="SUPFAM" id="SSF49265">
    <property type="entry name" value="Fibronectin type III"/>
    <property type="match status" value="2"/>
</dbReference>
<dbReference type="InterPro" id="IPR013320">
    <property type="entry name" value="ConA-like_dom_sf"/>
</dbReference>
<dbReference type="Pfam" id="PF00754">
    <property type="entry name" value="F5_F8_type_C"/>
    <property type="match status" value="1"/>
</dbReference>
<dbReference type="PANTHER" id="PTHR10877">
    <property type="entry name" value="POLYCYSTIN FAMILY MEMBER"/>
    <property type="match status" value="1"/>
</dbReference>
<feature type="region of interest" description="Disordered" evidence="2">
    <location>
        <begin position="889"/>
        <end position="913"/>
    </location>
</feature>
<evidence type="ECO:0000259" key="6">
    <source>
        <dbReference type="PROSITE" id="PS50095"/>
    </source>
</evidence>
<feature type="transmembrane region" description="Helical" evidence="3">
    <location>
        <begin position="1518"/>
        <end position="1540"/>
    </location>
</feature>
<keyword evidence="3" id="KW-1133">Transmembrane helix</keyword>
<proteinExistence type="predicted"/>
<accession>A0A8J9VC63</accession>